<dbReference type="Gene3D" id="2.60.40.1180">
    <property type="entry name" value="Golgi alpha-mannosidase II"/>
    <property type="match status" value="1"/>
</dbReference>
<protein>
    <submittedName>
        <fullName evidence="5">Class I SAM-dependent methyltransferase</fullName>
        <ecNumber evidence="5">2.1.1.-</ecNumber>
    </submittedName>
</protein>
<dbReference type="RefSeq" id="WP_315625870.1">
    <property type="nucleotide sequence ID" value="NZ_JAUHMF010000002.1"/>
</dbReference>
<dbReference type="SUPFAM" id="SSF53335">
    <property type="entry name" value="S-adenosyl-L-methionine-dependent methyltransferases"/>
    <property type="match status" value="1"/>
</dbReference>
<dbReference type="Proteomes" id="UP001254165">
    <property type="component" value="Unassembled WGS sequence"/>
</dbReference>
<accession>A0ABU3NQS3</accession>
<evidence type="ECO:0000313" key="6">
    <source>
        <dbReference type="Proteomes" id="UP001254165"/>
    </source>
</evidence>
<keyword evidence="1 5" id="KW-0489">Methyltransferase</keyword>
<dbReference type="CDD" id="cd02440">
    <property type="entry name" value="AdoMet_MTases"/>
    <property type="match status" value="1"/>
</dbReference>
<dbReference type="GO" id="GO:0032259">
    <property type="term" value="P:methylation"/>
    <property type="evidence" value="ECO:0007669"/>
    <property type="project" value="UniProtKB-KW"/>
</dbReference>
<proteinExistence type="predicted"/>
<dbReference type="InterPro" id="IPR013780">
    <property type="entry name" value="Glyco_hydro_b"/>
</dbReference>
<dbReference type="PANTHER" id="PTHR43042:SF2">
    <property type="entry name" value="SAM-DEPENDENT METHYLTRANSFERASE"/>
    <property type="match status" value="1"/>
</dbReference>
<keyword evidence="2 5" id="KW-0808">Transferase</keyword>
<keyword evidence="3" id="KW-0949">S-adenosyl-L-methionine</keyword>
<evidence type="ECO:0000256" key="2">
    <source>
        <dbReference type="ARBA" id="ARBA00022679"/>
    </source>
</evidence>
<dbReference type="Pfam" id="PF10672">
    <property type="entry name" value="Methyltrans_SAM"/>
    <property type="match status" value="1"/>
</dbReference>
<dbReference type="InterPro" id="IPR029063">
    <property type="entry name" value="SAM-dependent_MTases_sf"/>
</dbReference>
<dbReference type="EMBL" id="JAUHMF010000002">
    <property type="protein sequence ID" value="MDT8899183.1"/>
    <property type="molecule type" value="Genomic_DNA"/>
</dbReference>
<evidence type="ECO:0000259" key="4">
    <source>
        <dbReference type="Pfam" id="PF10672"/>
    </source>
</evidence>
<sequence>MASPISTSRPQSHSHTAAVIKPPQLQVLTSPEWEDYALLDSGNGQKLERYGEYILIRPEAEAIWKPALPAEAWSKAHARFQPSGDEGGGIWEVRRPLPERWQVGYKSLRCWVQRSTSRHVGLFPEQANQWDWIQEVIRSAKRPVNVLNLFGYTGLATLAAAHAGANVTHVDASRKAITWAHENQILSGLQDAPIRWIVDDALKFTQREARRGRRYDGLILDPPKFGRGPKGEVWEFYKLLPELLQACRAVLSAEPVFVILTAYAVKASAITLYYALSEIMSTWKGQIEAGEVALIETSGNRLLPTAIFARWSA</sequence>
<keyword evidence="6" id="KW-1185">Reference proteome</keyword>
<dbReference type="Gene3D" id="3.40.50.150">
    <property type="entry name" value="Vaccinia Virus protein VP39"/>
    <property type="match status" value="1"/>
</dbReference>
<dbReference type="GO" id="GO:0008168">
    <property type="term" value="F:methyltransferase activity"/>
    <property type="evidence" value="ECO:0007669"/>
    <property type="project" value="UniProtKB-KW"/>
</dbReference>
<name>A0ABU3NQS3_9CHLR</name>
<dbReference type="EC" id="2.1.1.-" evidence="5"/>
<organism evidence="5 6">
    <name type="scientific">Thermanaerothrix solaris</name>
    <dbReference type="NCBI Taxonomy" id="3058434"/>
    <lineage>
        <taxon>Bacteria</taxon>
        <taxon>Bacillati</taxon>
        <taxon>Chloroflexota</taxon>
        <taxon>Anaerolineae</taxon>
        <taxon>Anaerolineales</taxon>
        <taxon>Anaerolineaceae</taxon>
        <taxon>Thermanaerothrix</taxon>
    </lineage>
</organism>
<gene>
    <name evidence="5" type="ORF">QYE77_13015</name>
</gene>
<dbReference type="InterPro" id="IPR019614">
    <property type="entry name" value="SAM-dep_methyl-trfase"/>
</dbReference>
<evidence type="ECO:0000256" key="1">
    <source>
        <dbReference type="ARBA" id="ARBA00022603"/>
    </source>
</evidence>
<comment type="caution">
    <text evidence="5">The sequence shown here is derived from an EMBL/GenBank/DDBJ whole genome shotgun (WGS) entry which is preliminary data.</text>
</comment>
<evidence type="ECO:0000313" key="5">
    <source>
        <dbReference type="EMBL" id="MDT8899183.1"/>
    </source>
</evidence>
<feature type="domain" description="S-adenosylmethionine-dependent methyltransferase" evidence="4">
    <location>
        <begin position="90"/>
        <end position="247"/>
    </location>
</feature>
<reference evidence="5 6" key="1">
    <citation type="submission" date="2023-07" db="EMBL/GenBank/DDBJ databases">
        <title>Novel species of Thermanaerothrix with wide hydrolytic capabilities.</title>
        <authorList>
            <person name="Zayulina K.S."/>
            <person name="Podosokorskaya O.A."/>
            <person name="Elcheninov A.G."/>
        </authorList>
    </citation>
    <scope>NUCLEOTIDE SEQUENCE [LARGE SCALE GENOMIC DNA]</scope>
    <source>
        <strain evidence="5 6">4228-RoL</strain>
    </source>
</reference>
<dbReference type="PANTHER" id="PTHR43042">
    <property type="entry name" value="SAM-DEPENDENT METHYLTRANSFERASE"/>
    <property type="match status" value="1"/>
</dbReference>
<evidence type="ECO:0000256" key="3">
    <source>
        <dbReference type="ARBA" id="ARBA00022691"/>
    </source>
</evidence>